<dbReference type="AlphaFoldDB" id="A0A8K0EAW1"/>
<evidence type="ECO:0000313" key="2">
    <source>
        <dbReference type="EMBL" id="CAH1242281.1"/>
    </source>
</evidence>
<organism evidence="2 3">
    <name type="scientific">Branchiostoma lanceolatum</name>
    <name type="common">Common lancelet</name>
    <name type="synonym">Amphioxus lanceolatum</name>
    <dbReference type="NCBI Taxonomy" id="7740"/>
    <lineage>
        <taxon>Eukaryota</taxon>
        <taxon>Metazoa</taxon>
        <taxon>Chordata</taxon>
        <taxon>Cephalochordata</taxon>
        <taxon>Leptocardii</taxon>
        <taxon>Amphioxiformes</taxon>
        <taxon>Branchiostomatidae</taxon>
        <taxon>Branchiostoma</taxon>
    </lineage>
</organism>
<proteinExistence type="predicted"/>
<accession>A0A8K0EAW1</accession>
<keyword evidence="3" id="KW-1185">Reference proteome</keyword>
<feature type="compositionally biased region" description="Acidic residues" evidence="1">
    <location>
        <begin position="13"/>
        <end position="22"/>
    </location>
</feature>
<dbReference type="Proteomes" id="UP000838412">
    <property type="component" value="Chromosome 12"/>
</dbReference>
<protein>
    <submittedName>
        <fullName evidence="2">Hypp6532 protein</fullName>
    </submittedName>
</protein>
<evidence type="ECO:0000256" key="1">
    <source>
        <dbReference type="SAM" id="MobiDB-lite"/>
    </source>
</evidence>
<dbReference type="EMBL" id="OV696697">
    <property type="protein sequence ID" value="CAH1242281.1"/>
    <property type="molecule type" value="Genomic_DNA"/>
</dbReference>
<evidence type="ECO:0000313" key="3">
    <source>
        <dbReference type="Proteomes" id="UP000838412"/>
    </source>
</evidence>
<feature type="compositionally biased region" description="Basic and acidic residues" evidence="1">
    <location>
        <begin position="64"/>
        <end position="76"/>
    </location>
</feature>
<reference evidence="2" key="1">
    <citation type="submission" date="2022-01" db="EMBL/GenBank/DDBJ databases">
        <authorList>
            <person name="Braso-Vives M."/>
        </authorList>
    </citation>
    <scope>NUCLEOTIDE SEQUENCE</scope>
</reference>
<gene>
    <name evidence="2" type="primary">Hypp6532</name>
    <name evidence="2" type="ORF">BLAG_LOCUS5586</name>
</gene>
<sequence length="76" mass="8044">MEETCLDSAVPDGLEEIEVDPDEGSRTWMSSDPPPTEARSSPSTGTKRAAFKTEQNPAAAAVKTEGRGAEVHGEKV</sequence>
<feature type="region of interest" description="Disordered" evidence="1">
    <location>
        <begin position="1"/>
        <end position="76"/>
    </location>
</feature>
<name>A0A8K0EAW1_BRALA</name>